<organism evidence="1 2">
    <name type="scientific">Gossypium raimondii</name>
    <name type="common">Peruvian cotton</name>
    <name type="synonym">Gossypium klotzschianum subsp. raimondii</name>
    <dbReference type="NCBI Taxonomy" id="29730"/>
    <lineage>
        <taxon>Eukaryota</taxon>
        <taxon>Viridiplantae</taxon>
        <taxon>Streptophyta</taxon>
        <taxon>Embryophyta</taxon>
        <taxon>Tracheophyta</taxon>
        <taxon>Spermatophyta</taxon>
        <taxon>Magnoliopsida</taxon>
        <taxon>eudicotyledons</taxon>
        <taxon>Gunneridae</taxon>
        <taxon>Pentapetalae</taxon>
        <taxon>rosids</taxon>
        <taxon>malvids</taxon>
        <taxon>Malvales</taxon>
        <taxon>Malvaceae</taxon>
        <taxon>Malvoideae</taxon>
        <taxon>Gossypium</taxon>
    </lineage>
</organism>
<evidence type="ECO:0008006" key="3">
    <source>
        <dbReference type="Google" id="ProtNLM"/>
    </source>
</evidence>
<proteinExistence type="predicted"/>
<dbReference type="PANTHER" id="PTHR31672:SF13">
    <property type="entry name" value="F-BOX PROTEIN CPR30-LIKE"/>
    <property type="match status" value="1"/>
</dbReference>
<reference evidence="1 2" key="1">
    <citation type="journal article" date="2012" name="Nature">
        <title>Repeated polyploidization of Gossypium genomes and the evolution of spinnable cotton fibres.</title>
        <authorList>
            <person name="Paterson A.H."/>
            <person name="Wendel J.F."/>
            <person name="Gundlach H."/>
            <person name="Guo H."/>
            <person name="Jenkins J."/>
            <person name="Jin D."/>
            <person name="Llewellyn D."/>
            <person name="Showmaker K.C."/>
            <person name="Shu S."/>
            <person name="Udall J."/>
            <person name="Yoo M.J."/>
            <person name="Byers R."/>
            <person name="Chen W."/>
            <person name="Doron-Faigenboim A."/>
            <person name="Duke M.V."/>
            <person name="Gong L."/>
            <person name="Grimwood J."/>
            <person name="Grover C."/>
            <person name="Grupp K."/>
            <person name="Hu G."/>
            <person name="Lee T.H."/>
            <person name="Li J."/>
            <person name="Lin L."/>
            <person name="Liu T."/>
            <person name="Marler B.S."/>
            <person name="Page J.T."/>
            <person name="Roberts A.W."/>
            <person name="Romanel E."/>
            <person name="Sanders W.S."/>
            <person name="Szadkowski E."/>
            <person name="Tan X."/>
            <person name="Tang H."/>
            <person name="Xu C."/>
            <person name="Wang J."/>
            <person name="Wang Z."/>
            <person name="Zhang D."/>
            <person name="Zhang L."/>
            <person name="Ashrafi H."/>
            <person name="Bedon F."/>
            <person name="Bowers J.E."/>
            <person name="Brubaker C.L."/>
            <person name="Chee P.W."/>
            <person name="Das S."/>
            <person name="Gingle A.R."/>
            <person name="Haigler C.H."/>
            <person name="Harker D."/>
            <person name="Hoffmann L.V."/>
            <person name="Hovav R."/>
            <person name="Jones D.C."/>
            <person name="Lemke C."/>
            <person name="Mansoor S."/>
            <person name="ur Rahman M."/>
            <person name="Rainville L.N."/>
            <person name="Rambani A."/>
            <person name="Reddy U.K."/>
            <person name="Rong J.K."/>
            <person name="Saranga Y."/>
            <person name="Scheffler B.E."/>
            <person name="Scheffler J.A."/>
            <person name="Stelly D.M."/>
            <person name="Triplett B.A."/>
            <person name="Van Deynze A."/>
            <person name="Vaslin M.F."/>
            <person name="Waghmare V.N."/>
            <person name="Walford S.A."/>
            <person name="Wright R.J."/>
            <person name="Zaki E.A."/>
            <person name="Zhang T."/>
            <person name="Dennis E.S."/>
            <person name="Mayer K.F."/>
            <person name="Peterson D.G."/>
            <person name="Rokhsar D.S."/>
            <person name="Wang X."/>
            <person name="Schmutz J."/>
        </authorList>
    </citation>
    <scope>NUCLEOTIDE SEQUENCE [LARGE SCALE GENOMIC DNA]</scope>
</reference>
<dbReference type="PANTHER" id="PTHR31672">
    <property type="entry name" value="BNACNNG10540D PROTEIN"/>
    <property type="match status" value="1"/>
</dbReference>
<accession>A0A0D2SNJ2</accession>
<sequence length="316" mass="35144">MDRGKKLTNFYGNKNSKIYMDLKDIVRENALRYLPAKSLFRCFGVCRDWKHLISTPFFAHNQSNSFQSVSGFFYQSQAGVPSFMSLDPVAYGVPDPSLKFLPEPVDIRSSCKGLLCCQGRTGYKAYYVCNPVTKQWEKLPKPDADHGSDPAVVLVFEPSLLNFTADYKLMMGFGITAFDLISERFQLLDSAVGTLGMRNGKLCSAYVHAQNLVVNMLSNTHSNTMQMNSHAKMWEEMQPKIHVDISLPASSNNNASGRYGYGHGGVVFIGGDVVLLSNGNKFYSYDMKKRASKDLGELDIDTKAGIVGYVNSLVEL</sequence>
<dbReference type="InterPro" id="IPR036047">
    <property type="entry name" value="F-box-like_dom_sf"/>
</dbReference>
<evidence type="ECO:0000313" key="2">
    <source>
        <dbReference type="Proteomes" id="UP000032304"/>
    </source>
</evidence>
<gene>
    <name evidence="1" type="ORF">B456_007G204200</name>
</gene>
<protein>
    <recommendedName>
        <fullName evidence="3">F-box domain-containing protein</fullName>
    </recommendedName>
</protein>
<dbReference type="AlphaFoldDB" id="A0A0D2SNJ2"/>
<dbReference type="Proteomes" id="UP000032304">
    <property type="component" value="Chromosome 7"/>
</dbReference>
<dbReference type="Gramene" id="KJB43521">
    <property type="protein sequence ID" value="KJB43521"/>
    <property type="gene ID" value="B456_007G204200"/>
</dbReference>
<dbReference type="EMBL" id="CM001746">
    <property type="protein sequence ID" value="KJB43521.1"/>
    <property type="molecule type" value="Genomic_DNA"/>
</dbReference>
<name>A0A0D2SNJ2_GOSRA</name>
<dbReference type="Gene3D" id="1.20.1280.50">
    <property type="match status" value="1"/>
</dbReference>
<keyword evidence="2" id="KW-1185">Reference proteome</keyword>
<dbReference type="InterPro" id="IPR050796">
    <property type="entry name" value="SCF_F-box_component"/>
</dbReference>
<dbReference type="SUPFAM" id="SSF81383">
    <property type="entry name" value="F-box domain"/>
    <property type="match status" value="1"/>
</dbReference>
<evidence type="ECO:0000313" key="1">
    <source>
        <dbReference type="EMBL" id="KJB43521.1"/>
    </source>
</evidence>